<keyword evidence="1" id="KW-0472">Membrane</keyword>
<dbReference type="EMBL" id="JAVFHL010000001">
    <property type="protein sequence ID" value="MDT6977622.1"/>
    <property type="molecule type" value="Genomic_DNA"/>
</dbReference>
<keyword evidence="1" id="KW-0812">Transmembrane</keyword>
<proteinExistence type="predicted"/>
<evidence type="ECO:0000256" key="1">
    <source>
        <dbReference type="SAM" id="Phobius"/>
    </source>
</evidence>
<feature type="transmembrane region" description="Helical" evidence="1">
    <location>
        <begin position="12"/>
        <end position="33"/>
    </location>
</feature>
<evidence type="ECO:0000313" key="2">
    <source>
        <dbReference type="EMBL" id="MDT6977622.1"/>
    </source>
</evidence>
<name>A0ABD5G023_BACFG</name>
<protein>
    <submittedName>
        <fullName evidence="2">Uncharacterized protein</fullName>
    </submittedName>
</protein>
<organism evidence="2 3">
    <name type="scientific">Bacteroides fragilis</name>
    <dbReference type="NCBI Taxonomy" id="817"/>
    <lineage>
        <taxon>Bacteria</taxon>
        <taxon>Pseudomonadati</taxon>
        <taxon>Bacteroidota</taxon>
        <taxon>Bacteroidia</taxon>
        <taxon>Bacteroidales</taxon>
        <taxon>Bacteroidaceae</taxon>
        <taxon>Bacteroides</taxon>
    </lineage>
</organism>
<gene>
    <name evidence="2" type="ORF">BFGS077_002926</name>
</gene>
<keyword evidence="1" id="KW-1133">Transmembrane helix</keyword>
<sequence>MNKKGRTRNWVALLVLSLLEFEFYLAIVNYDIFFY</sequence>
<evidence type="ECO:0000313" key="3">
    <source>
        <dbReference type="Proteomes" id="UP001258434"/>
    </source>
</evidence>
<comment type="caution">
    <text evidence="2">The sequence shown here is derived from an EMBL/GenBank/DDBJ whole genome shotgun (WGS) entry which is preliminary data.</text>
</comment>
<reference evidence="2 3" key="2">
    <citation type="submission" date="2023-08" db="EMBL/GenBank/DDBJ databases">
        <authorList>
            <person name="Du M."/>
            <person name="Liu C."/>
            <person name="Liu S.-J."/>
        </authorList>
    </citation>
    <scope>NUCLEOTIDE SEQUENCE [LARGE SCALE GENOMIC DNA]</scope>
    <source>
        <strain evidence="2 3">GS077</strain>
    </source>
</reference>
<dbReference type="Proteomes" id="UP001258434">
    <property type="component" value="Unassembled WGS sequence"/>
</dbReference>
<reference evidence="3" key="1">
    <citation type="submission" date="2023-07" db="EMBL/GenBank/DDBJ databases">
        <title>A gut symbiont ubiquitin homologue binds and inactivates peptidyl-prolyl isomerase to mediate the interbacterial arms race in the human gut.</title>
        <authorList>
            <person name="Jiang K."/>
            <person name="Li W."/>
            <person name="Tong M."/>
            <person name="Xu J."/>
            <person name="Chen Z."/>
            <person name="Yang Y."/>
            <person name="Zang Y."/>
            <person name="Jiao X."/>
            <person name="Liu C."/>
            <person name="Lim B."/>
            <person name="Jiang X."/>
            <person name="Wang J."/>
            <person name="Wu D."/>
            <person name="Wang M."/>
            <person name="Liu S.-J."/>
            <person name="Shao F."/>
            <person name="Gao X."/>
        </authorList>
    </citation>
    <scope>NUCLEOTIDE SEQUENCE [LARGE SCALE GENOMIC DNA]</scope>
    <source>
        <strain evidence="3">GS077</strain>
    </source>
</reference>
<dbReference type="AlphaFoldDB" id="A0ABD5G023"/>
<accession>A0ABD5G023</accession>